<evidence type="ECO:0000256" key="1">
    <source>
        <dbReference type="ARBA" id="ARBA00022603"/>
    </source>
</evidence>
<comment type="caution">
    <text evidence="5">The sequence shown here is derived from an EMBL/GenBank/DDBJ whole genome shotgun (WGS) entry which is preliminary data.</text>
</comment>
<protein>
    <submittedName>
        <fullName evidence="5">Uncharacterized protein</fullName>
    </submittedName>
</protein>
<evidence type="ECO:0000256" key="2">
    <source>
        <dbReference type="ARBA" id="ARBA00022679"/>
    </source>
</evidence>
<dbReference type="PANTHER" id="PTHR43542:SF1">
    <property type="entry name" value="METHYLTRANSFERASE"/>
    <property type="match status" value="1"/>
</dbReference>
<evidence type="ECO:0000256" key="4">
    <source>
        <dbReference type="SAM" id="SignalP"/>
    </source>
</evidence>
<dbReference type="InterPro" id="IPR004398">
    <property type="entry name" value="RNA_MeTrfase_RsmD"/>
</dbReference>
<dbReference type="Pfam" id="PF03602">
    <property type="entry name" value="Cons_hypoth95"/>
    <property type="match status" value="1"/>
</dbReference>
<dbReference type="GO" id="GO:0008168">
    <property type="term" value="F:methyltransferase activity"/>
    <property type="evidence" value="ECO:0007669"/>
    <property type="project" value="UniProtKB-KW"/>
</dbReference>
<gene>
    <name evidence="5" type="ORF">PECAL_1P19500</name>
</gene>
<dbReference type="Proteomes" id="UP000789595">
    <property type="component" value="Unassembled WGS sequence"/>
</dbReference>
<name>A0A8J2SD54_9STRA</name>
<feature type="compositionally biased region" description="Basic and acidic residues" evidence="3">
    <location>
        <begin position="70"/>
        <end position="79"/>
    </location>
</feature>
<feature type="region of interest" description="Disordered" evidence="3">
    <location>
        <begin position="61"/>
        <end position="82"/>
    </location>
</feature>
<dbReference type="EMBL" id="CAKKNE010000001">
    <property type="protein sequence ID" value="CAH0365506.1"/>
    <property type="molecule type" value="Genomic_DNA"/>
</dbReference>
<feature type="signal peptide" evidence="4">
    <location>
        <begin position="1"/>
        <end position="17"/>
    </location>
</feature>
<feature type="chain" id="PRO_5035314596" evidence="4">
    <location>
        <begin position="18"/>
        <end position="292"/>
    </location>
</feature>
<evidence type="ECO:0000313" key="6">
    <source>
        <dbReference type="Proteomes" id="UP000789595"/>
    </source>
</evidence>
<dbReference type="SUPFAM" id="SSF53335">
    <property type="entry name" value="S-adenosyl-L-methionine-dependent methyltransferases"/>
    <property type="match status" value="1"/>
</dbReference>
<keyword evidence="6" id="KW-1185">Reference proteome</keyword>
<keyword evidence="2" id="KW-0808">Transferase</keyword>
<evidence type="ECO:0000313" key="5">
    <source>
        <dbReference type="EMBL" id="CAH0365506.1"/>
    </source>
</evidence>
<keyword evidence="4" id="KW-0732">Signal</keyword>
<dbReference type="GO" id="GO:0031167">
    <property type="term" value="P:rRNA methylation"/>
    <property type="evidence" value="ECO:0007669"/>
    <property type="project" value="InterPro"/>
</dbReference>
<dbReference type="OrthoDB" id="3548at2759"/>
<reference evidence="5" key="1">
    <citation type="submission" date="2021-11" db="EMBL/GenBank/DDBJ databases">
        <authorList>
            <consortium name="Genoscope - CEA"/>
            <person name="William W."/>
        </authorList>
    </citation>
    <scope>NUCLEOTIDE SEQUENCE</scope>
</reference>
<accession>A0A8J2SD54</accession>
<dbReference type="Gene3D" id="3.40.50.150">
    <property type="entry name" value="Vaccinia Virus protein VP39"/>
    <property type="match status" value="1"/>
</dbReference>
<dbReference type="AlphaFoldDB" id="A0A8J2SD54"/>
<dbReference type="PANTHER" id="PTHR43542">
    <property type="entry name" value="METHYLTRANSFERASE"/>
    <property type="match status" value="1"/>
</dbReference>
<evidence type="ECO:0000256" key="3">
    <source>
        <dbReference type="SAM" id="MobiDB-lite"/>
    </source>
</evidence>
<sequence length="292" mass="31995">MVSSALLLAAYAVVCDGFQRAPIRDAPTRHRRVQHCAEPSEKGWSRADAKIKQRPIPRHRRLANKQASRKQSERLKPGEKGTPTKLRVIAGTARGRKLESPETLLRPMMGKVREALFSTLVSLGVFRAPRQVRHMDAFCGSGSVGVEALSRGGAGCVFVDLSPDACAVAARNAETCGFSNKYETCPRDVAAALNDEALRGPGLDLLTLTPPYEEIDYDELMASVASSPLLNADCVVVVEYPVERGKPPFRIGELVGVRNRRYGRTALAFYAFKPSGALEALRPRPEEFEEFS</sequence>
<dbReference type="InterPro" id="IPR029063">
    <property type="entry name" value="SAM-dependent_MTases_sf"/>
</dbReference>
<proteinExistence type="predicted"/>
<keyword evidence="1" id="KW-0489">Methyltransferase</keyword>
<organism evidence="5 6">
    <name type="scientific">Pelagomonas calceolata</name>
    <dbReference type="NCBI Taxonomy" id="35677"/>
    <lineage>
        <taxon>Eukaryota</taxon>
        <taxon>Sar</taxon>
        <taxon>Stramenopiles</taxon>
        <taxon>Ochrophyta</taxon>
        <taxon>Pelagophyceae</taxon>
        <taxon>Pelagomonadales</taxon>
        <taxon>Pelagomonadaceae</taxon>
        <taxon>Pelagomonas</taxon>
    </lineage>
</organism>